<evidence type="ECO:0000313" key="2">
    <source>
        <dbReference type="Proteomes" id="UP001419268"/>
    </source>
</evidence>
<dbReference type="AlphaFoldDB" id="A0AAP0JWZ9"/>
<protein>
    <submittedName>
        <fullName evidence="1">Uncharacterized protein</fullName>
    </submittedName>
</protein>
<reference evidence="1 2" key="1">
    <citation type="submission" date="2024-01" db="EMBL/GenBank/DDBJ databases">
        <title>Genome assemblies of Stephania.</title>
        <authorList>
            <person name="Yang L."/>
        </authorList>
    </citation>
    <scope>NUCLEOTIDE SEQUENCE [LARGE SCALE GENOMIC DNA]</scope>
    <source>
        <strain evidence="1">JXDWG</strain>
        <tissue evidence="1">Leaf</tissue>
    </source>
</reference>
<dbReference type="EMBL" id="JBBNAG010000004">
    <property type="protein sequence ID" value="KAK9141078.1"/>
    <property type="molecule type" value="Genomic_DNA"/>
</dbReference>
<sequence length="82" mass="9615">MIVTIVFTNRRDNQIIETNFIISLLFMRKLNTNISISKIWFARFGTPGEYRESVIVHLKIAPEVPNKTKTIWVKTMIDIDHP</sequence>
<keyword evidence="2" id="KW-1185">Reference proteome</keyword>
<accession>A0AAP0JWZ9</accession>
<proteinExistence type="predicted"/>
<dbReference type="Proteomes" id="UP001419268">
    <property type="component" value="Unassembled WGS sequence"/>
</dbReference>
<comment type="caution">
    <text evidence="1">The sequence shown here is derived from an EMBL/GenBank/DDBJ whole genome shotgun (WGS) entry which is preliminary data.</text>
</comment>
<organism evidence="1 2">
    <name type="scientific">Stephania cephalantha</name>
    <dbReference type="NCBI Taxonomy" id="152367"/>
    <lineage>
        <taxon>Eukaryota</taxon>
        <taxon>Viridiplantae</taxon>
        <taxon>Streptophyta</taxon>
        <taxon>Embryophyta</taxon>
        <taxon>Tracheophyta</taxon>
        <taxon>Spermatophyta</taxon>
        <taxon>Magnoliopsida</taxon>
        <taxon>Ranunculales</taxon>
        <taxon>Menispermaceae</taxon>
        <taxon>Menispermoideae</taxon>
        <taxon>Cissampelideae</taxon>
        <taxon>Stephania</taxon>
    </lineage>
</organism>
<evidence type="ECO:0000313" key="1">
    <source>
        <dbReference type="EMBL" id="KAK9141078.1"/>
    </source>
</evidence>
<name>A0AAP0JWZ9_9MAGN</name>
<gene>
    <name evidence="1" type="ORF">Scep_010759</name>
</gene>